<organism evidence="5 6">
    <name type="scientific">Roseburia faecis</name>
    <dbReference type="NCBI Taxonomy" id="301302"/>
    <lineage>
        <taxon>Bacteria</taxon>
        <taxon>Bacillati</taxon>
        <taxon>Bacillota</taxon>
        <taxon>Clostridia</taxon>
        <taxon>Lachnospirales</taxon>
        <taxon>Lachnospiraceae</taxon>
        <taxon>Roseburia</taxon>
    </lineage>
</organism>
<evidence type="ECO:0000256" key="1">
    <source>
        <dbReference type="ARBA" id="ARBA00023015"/>
    </source>
</evidence>
<gene>
    <name evidence="5" type="ORF">M72_20581</name>
</gene>
<dbReference type="EMBL" id="CVRR01000004">
    <property type="protein sequence ID" value="CRL32501.1"/>
    <property type="molecule type" value="Genomic_DNA"/>
</dbReference>
<name>A0A0M6WBJ1_9FIRM</name>
<dbReference type="PANTHER" id="PTHR44846">
    <property type="entry name" value="MANNOSYL-D-GLYCERATE TRANSPORT/METABOLISM SYSTEM REPRESSOR MNGR-RELATED"/>
    <property type="match status" value="1"/>
</dbReference>
<keyword evidence="2" id="KW-0238">DNA-binding</keyword>
<dbReference type="CDD" id="cd07377">
    <property type="entry name" value="WHTH_GntR"/>
    <property type="match status" value="1"/>
</dbReference>
<dbReference type="GO" id="GO:0003677">
    <property type="term" value="F:DNA binding"/>
    <property type="evidence" value="ECO:0007669"/>
    <property type="project" value="UniProtKB-KW"/>
</dbReference>
<dbReference type="Gene3D" id="3.40.1410.10">
    <property type="entry name" value="Chorismate lyase-like"/>
    <property type="match status" value="1"/>
</dbReference>
<dbReference type="Gene3D" id="1.10.10.10">
    <property type="entry name" value="Winged helix-like DNA-binding domain superfamily/Winged helix DNA-binding domain"/>
    <property type="match status" value="1"/>
</dbReference>
<dbReference type="Pfam" id="PF00392">
    <property type="entry name" value="GntR"/>
    <property type="match status" value="1"/>
</dbReference>
<dbReference type="Pfam" id="PF07702">
    <property type="entry name" value="UTRA"/>
    <property type="match status" value="1"/>
</dbReference>
<dbReference type="SMART" id="SM00345">
    <property type="entry name" value="HTH_GNTR"/>
    <property type="match status" value="1"/>
</dbReference>
<evidence type="ECO:0000313" key="5">
    <source>
        <dbReference type="EMBL" id="CRL32501.1"/>
    </source>
</evidence>
<dbReference type="SUPFAM" id="SSF46785">
    <property type="entry name" value="Winged helix' DNA-binding domain"/>
    <property type="match status" value="1"/>
</dbReference>
<dbReference type="InterPro" id="IPR036390">
    <property type="entry name" value="WH_DNA-bd_sf"/>
</dbReference>
<proteinExistence type="predicted"/>
<dbReference type="InterPro" id="IPR028978">
    <property type="entry name" value="Chorismate_lyase_/UTRA_dom_sf"/>
</dbReference>
<dbReference type="InterPro" id="IPR000524">
    <property type="entry name" value="Tscrpt_reg_HTH_GntR"/>
</dbReference>
<protein>
    <recommendedName>
        <fullName evidence="4">HTH gntR-type domain-containing protein</fullName>
    </recommendedName>
</protein>
<dbReference type="PRINTS" id="PR00035">
    <property type="entry name" value="HTHGNTR"/>
</dbReference>
<dbReference type="PROSITE" id="PS50949">
    <property type="entry name" value="HTH_GNTR"/>
    <property type="match status" value="1"/>
</dbReference>
<dbReference type="InterPro" id="IPR011663">
    <property type="entry name" value="UTRA"/>
</dbReference>
<dbReference type="InterPro" id="IPR050679">
    <property type="entry name" value="Bact_HTH_transcr_reg"/>
</dbReference>
<dbReference type="STRING" id="301302.ERS852420_00233"/>
<keyword evidence="3" id="KW-0804">Transcription</keyword>
<keyword evidence="6" id="KW-1185">Reference proteome</keyword>
<dbReference type="PANTHER" id="PTHR44846:SF1">
    <property type="entry name" value="MANNOSYL-D-GLYCERATE TRANSPORT_METABOLISM SYSTEM REPRESSOR MNGR-RELATED"/>
    <property type="match status" value="1"/>
</dbReference>
<dbReference type="InterPro" id="IPR036388">
    <property type="entry name" value="WH-like_DNA-bd_sf"/>
</dbReference>
<dbReference type="SMART" id="SM00866">
    <property type="entry name" value="UTRA"/>
    <property type="match status" value="1"/>
</dbReference>
<feature type="domain" description="HTH gntR-type" evidence="4">
    <location>
        <begin position="9"/>
        <end position="77"/>
    </location>
</feature>
<evidence type="ECO:0000256" key="2">
    <source>
        <dbReference type="ARBA" id="ARBA00023125"/>
    </source>
</evidence>
<evidence type="ECO:0000256" key="3">
    <source>
        <dbReference type="ARBA" id="ARBA00023163"/>
    </source>
</evidence>
<dbReference type="SUPFAM" id="SSF64288">
    <property type="entry name" value="Chorismate lyase-like"/>
    <property type="match status" value="1"/>
</dbReference>
<dbReference type="OrthoDB" id="457376at2"/>
<evidence type="ECO:0000259" key="4">
    <source>
        <dbReference type="PROSITE" id="PS50949"/>
    </source>
</evidence>
<evidence type="ECO:0000313" key="6">
    <source>
        <dbReference type="Proteomes" id="UP000049979"/>
    </source>
</evidence>
<dbReference type="FunFam" id="1.10.10.10:FF:000079">
    <property type="entry name" value="GntR family transcriptional regulator"/>
    <property type="match status" value="1"/>
</dbReference>
<dbReference type="GO" id="GO:0045892">
    <property type="term" value="P:negative regulation of DNA-templated transcription"/>
    <property type="evidence" value="ECO:0007669"/>
    <property type="project" value="TreeGrafter"/>
</dbReference>
<reference evidence="6" key="1">
    <citation type="submission" date="2015-05" db="EMBL/GenBank/DDBJ databases">
        <authorList>
            <consortium name="Pathogen Informatics"/>
        </authorList>
    </citation>
    <scope>NUCLEOTIDE SEQUENCE [LARGE SCALE GENOMIC DNA]</scope>
    <source>
        <strain evidence="6">M72</strain>
    </source>
</reference>
<dbReference type="Proteomes" id="UP000049979">
    <property type="component" value="Unassembled WGS sequence"/>
</dbReference>
<dbReference type="GO" id="GO:0003700">
    <property type="term" value="F:DNA-binding transcription factor activity"/>
    <property type="evidence" value="ECO:0007669"/>
    <property type="project" value="InterPro"/>
</dbReference>
<accession>A0A0M6WBJ1</accession>
<dbReference type="RefSeq" id="WP_055066843.1">
    <property type="nucleotide sequence ID" value="NZ_CP173697.1"/>
</dbReference>
<sequence length="237" mass="26815">MELNNTIAKPLYKQLEDQLKEEIDTGKRKAGSRLPTENELSTTYNVSRVTVRKALAGLSELGYLDRKSGKGTFVAEKRIQRNISKGVTGFSEMCRTMGAVPGAKTIKIAIEDPTEKDMELMHITPDKKILVLERIRYADEKPVLLEINRFPESFSFLFGENLNDTSLYDVLQNHNIIFDHSDKTLDIVFASAQEAKILGISKGYPLLRIESTIYNTDCSLVQRCKQLCIGDKFKFTI</sequence>
<keyword evidence="1" id="KW-0805">Transcription regulation</keyword>
<dbReference type="AlphaFoldDB" id="A0A0M6WBJ1"/>